<dbReference type="EMBL" id="WNLP01000001">
    <property type="protein sequence ID" value="MUH58906.1"/>
    <property type="molecule type" value="Genomic_DNA"/>
</dbReference>
<comment type="caution">
    <text evidence="8">The sequence shown here is derived from an EMBL/GenBank/DDBJ whole genome shotgun (WGS) entry which is preliminary data.</text>
</comment>
<dbReference type="SUPFAM" id="SSF75005">
    <property type="entry name" value="Arabinanase/levansucrase/invertase"/>
    <property type="match status" value="1"/>
</dbReference>
<proteinExistence type="inferred from homology"/>
<feature type="active site" description="Proton acceptor" evidence="4">
    <location>
        <position position="37"/>
    </location>
</feature>
<dbReference type="Pfam" id="PF17851">
    <property type="entry name" value="GH43_C2"/>
    <property type="match status" value="1"/>
</dbReference>
<dbReference type="Gene3D" id="2.115.10.20">
    <property type="entry name" value="Glycosyl hydrolase domain, family 43"/>
    <property type="match status" value="1"/>
</dbReference>
<dbReference type="CDD" id="cd09000">
    <property type="entry name" value="GH43_SXA-like"/>
    <property type="match status" value="1"/>
</dbReference>
<dbReference type="PANTHER" id="PTHR42812:SF12">
    <property type="entry name" value="BETA-XYLOSIDASE-RELATED"/>
    <property type="match status" value="1"/>
</dbReference>
<dbReference type="RefSeq" id="WP_155587987.1">
    <property type="nucleotide sequence ID" value="NZ_WNLP01000001.1"/>
</dbReference>
<evidence type="ECO:0000259" key="7">
    <source>
        <dbReference type="Pfam" id="PF17851"/>
    </source>
</evidence>
<feature type="domain" description="Beta-xylosidase C-terminal Concanavalin A-like" evidence="7">
    <location>
        <begin position="354"/>
        <end position="562"/>
    </location>
</feature>
<dbReference type="InterPro" id="IPR051795">
    <property type="entry name" value="Glycosyl_Hydrlase_43"/>
</dbReference>
<protein>
    <submittedName>
        <fullName evidence="8">Xylan 1,4-beta-xylosidase</fullName>
    </submittedName>
</protein>
<dbReference type="AlphaFoldDB" id="A0A7K1J2P1"/>
<keyword evidence="9" id="KW-1185">Reference proteome</keyword>
<evidence type="ECO:0000256" key="2">
    <source>
        <dbReference type="ARBA" id="ARBA00022801"/>
    </source>
</evidence>
<gene>
    <name evidence="8" type="ORF">GSD1FS_0202</name>
</gene>
<dbReference type="InterPro" id="IPR013320">
    <property type="entry name" value="ConA-like_dom_sf"/>
</dbReference>
<organism evidence="8 9">
    <name type="scientific">Bifidobacterium canis</name>
    <dbReference type="NCBI Taxonomy" id="2610880"/>
    <lineage>
        <taxon>Bacteria</taxon>
        <taxon>Bacillati</taxon>
        <taxon>Actinomycetota</taxon>
        <taxon>Actinomycetes</taxon>
        <taxon>Bifidobacteriales</taxon>
        <taxon>Bifidobacteriaceae</taxon>
        <taxon>Bifidobacterium</taxon>
    </lineage>
</organism>
<evidence type="ECO:0000313" key="9">
    <source>
        <dbReference type="Proteomes" id="UP000487882"/>
    </source>
</evidence>
<dbReference type="SUPFAM" id="SSF49899">
    <property type="entry name" value="Concanavalin A-like lectins/glucanases"/>
    <property type="match status" value="1"/>
</dbReference>
<dbReference type="Gene3D" id="2.60.120.200">
    <property type="match status" value="1"/>
</dbReference>
<dbReference type="Pfam" id="PF04616">
    <property type="entry name" value="Glyco_hydro_43"/>
    <property type="match status" value="1"/>
</dbReference>
<feature type="site" description="Important for catalytic activity, responsible for pKa modulation of the active site Glu and correct orientation of both the proton donor and substrate" evidence="5">
    <location>
        <position position="149"/>
    </location>
</feature>
<dbReference type="GO" id="GO:0005975">
    <property type="term" value="P:carbohydrate metabolic process"/>
    <property type="evidence" value="ECO:0007669"/>
    <property type="project" value="InterPro"/>
</dbReference>
<sequence length="566" mass="64189">MTDNTALLLNSDQRVTRRGEKVNVTVTNPILPGFHPDPSAVKVGNDYYIATSTFEWWPGVEIYHSTDLVQWEWVCNPISRTSQADLAGNYNSGSIWAPHLSYARGRFWLAYTDVKSATKFKDTLNYVISAPSITGPWSEPTFVTASGFDPSLFHDDDGTSWFINMLFDWRGEDRDRFVGTVIQQIDLNTMTLVGKRAHIFKGTSLGVCEGPQIIKKDGWYYLICAAGGTEYNHAATVSRSRSLYGPWEESPHTPLMSTRDDPAWPLQKTGHCSFINNGDDWYATFLCGRPLTPRGACVLGRETAITRIRWDAEGWPMLENGTTHPDLRTTIPVDVPTGGQPPKQRTDWSQYVAFSENTPLPSTFKTLRMPLRENVDYSLSARPGWLRLYGGQSLSSLHRQTLFARRWQSTRFDVETLLDFQPDNFQQSAGLVLFYDTQHWMYEFVTADDEQGTKRYVQVLVNDNDEFHFACDPMPLPEGSDVRLRARVRDEAIAFDVEVIADGDVPEDRWTTLVQDLDSTILSDEHISQWRGRTVFTGAMAGICAQDFDAHGSHADFESFNYHELH</sequence>
<accession>A0A7K1J2P1</accession>
<dbReference type="InterPro" id="IPR023296">
    <property type="entry name" value="Glyco_hydro_beta-prop_sf"/>
</dbReference>
<feature type="active site" description="Proton donor" evidence="4">
    <location>
        <position position="209"/>
    </location>
</feature>
<dbReference type="Proteomes" id="UP000487882">
    <property type="component" value="Unassembled WGS sequence"/>
</dbReference>
<dbReference type="GO" id="GO:0004553">
    <property type="term" value="F:hydrolase activity, hydrolyzing O-glycosyl compounds"/>
    <property type="evidence" value="ECO:0007669"/>
    <property type="project" value="InterPro"/>
</dbReference>
<evidence type="ECO:0000256" key="6">
    <source>
        <dbReference type="RuleBase" id="RU361187"/>
    </source>
</evidence>
<keyword evidence="2 6" id="KW-0378">Hydrolase</keyword>
<dbReference type="InterPro" id="IPR041542">
    <property type="entry name" value="GH43_C2"/>
</dbReference>
<evidence type="ECO:0000256" key="5">
    <source>
        <dbReference type="PIRSR" id="PIRSR606710-2"/>
    </source>
</evidence>
<keyword evidence="3 6" id="KW-0326">Glycosidase</keyword>
<evidence type="ECO:0000256" key="3">
    <source>
        <dbReference type="ARBA" id="ARBA00023295"/>
    </source>
</evidence>
<name>A0A7K1J2P1_9BIFI</name>
<dbReference type="PANTHER" id="PTHR42812">
    <property type="entry name" value="BETA-XYLOSIDASE"/>
    <property type="match status" value="1"/>
</dbReference>
<dbReference type="InterPro" id="IPR006710">
    <property type="entry name" value="Glyco_hydro_43"/>
</dbReference>
<evidence type="ECO:0000313" key="8">
    <source>
        <dbReference type="EMBL" id="MUH58906.1"/>
    </source>
</evidence>
<evidence type="ECO:0000256" key="1">
    <source>
        <dbReference type="ARBA" id="ARBA00009865"/>
    </source>
</evidence>
<evidence type="ECO:0000256" key="4">
    <source>
        <dbReference type="PIRSR" id="PIRSR606710-1"/>
    </source>
</evidence>
<reference evidence="8 9" key="1">
    <citation type="submission" date="2019-09" db="EMBL/GenBank/DDBJ databases">
        <title>Bifidobacterium canis sp. nov., isolated from the digestive tract of German Shepherd dog puppy.</title>
        <authorList>
            <person name="Bunesova V."/>
        </authorList>
    </citation>
    <scope>NUCLEOTIDE SEQUENCE [LARGE SCALE GENOMIC DNA]</scope>
    <source>
        <strain evidence="8 9">GSD1FS</strain>
    </source>
</reference>
<comment type="similarity">
    <text evidence="1 6">Belongs to the glycosyl hydrolase 43 family.</text>
</comment>